<proteinExistence type="predicted"/>
<dbReference type="InterPro" id="IPR008537">
    <property type="entry name" value="DUF819"/>
</dbReference>
<dbReference type="Pfam" id="PF05684">
    <property type="entry name" value="DUF819"/>
    <property type="match status" value="1"/>
</dbReference>
<protein>
    <submittedName>
        <fullName evidence="2">DUF819 family protein</fullName>
    </submittedName>
</protein>
<dbReference type="Proteomes" id="UP000523196">
    <property type="component" value="Unassembled WGS sequence"/>
</dbReference>
<comment type="caution">
    <text evidence="2">The sequence shown here is derived from an EMBL/GenBank/DDBJ whole genome shotgun (WGS) entry which is preliminary data.</text>
</comment>
<feature type="transmembrane region" description="Helical" evidence="1">
    <location>
        <begin position="361"/>
        <end position="382"/>
    </location>
</feature>
<feature type="transmembrane region" description="Helical" evidence="1">
    <location>
        <begin position="82"/>
        <end position="101"/>
    </location>
</feature>
<evidence type="ECO:0000313" key="2">
    <source>
        <dbReference type="EMBL" id="MBB1060310.1"/>
    </source>
</evidence>
<keyword evidence="1" id="KW-0472">Membrane</keyword>
<feature type="transmembrane region" description="Helical" evidence="1">
    <location>
        <begin position="336"/>
        <end position="354"/>
    </location>
</feature>
<dbReference type="RefSeq" id="WP_182686191.1">
    <property type="nucleotide sequence ID" value="NZ_JACHTF010000006.1"/>
</dbReference>
<keyword evidence="1" id="KW-1133">Transmembrane helix</keyword>
<feature type="transmembrane region" description="Helical" evidence="1">
    <location>
        <begin position="232"/>
        <end position="252"/>
    </location>
</feature>
<organism evidence="2 3">
    <name type="scientific">Marilutibacter spongiae</name>
    <dbReference type="NCBI Taxonomy" id="2025720"/>
    <lineage>
        <taxon>Bacteria</taxon>
        <taxon>Pseudomonadati</taxon>
        <taxon>Pseudomonadota</taxon>
        <taxon>Gammaproteobacteria</taxon>
        <taxon>Lysobacterales</taxon>
        <taxon>Lysobacteraceae</taxon>
        <taxon>Marilutibacter</taxon>
    </lineage>
</organism>
<dbReference type="PANTHER" id="PTHR34289">
    <property type="entry name" value="PROTEIN, PUTATIVE (DUF819)-RELATED"/>
    <property type="match status" value="1"/>
</dbReference>
<keyword evidence="3" id="KW-1185">Reference proteome</keyword>
<feature type="transmembrane region" description="Helical" evidence="1">
    <location>
        <begin position="12"/>
        <end position="33"/>
    </location>
</feature>
<gene>
    <name evidence="2" type="ORF">H4F98_06940</name>
</gene>
<evidence type="ECO:0000256" key="1">
    <source>
        <dbReference type="SAM" id="Phobius"/>
    </source>
</evidence>
<name>A0A7W3TL37_9GAMM</name>
<feature type="transmembrane region" description="Helical" evidence="1">
    <location>
        <begin position="313"/>
        <end position="330"/>
    </location>
</feature>
<feature type="transmembrane region" description="Helical" evidence="1">
    <location>
        <begin position="172"/>
        <end position="196"/>
    </location>
</feature>
<reference evidence="2 3" key="1">
    <citation type="submission" date="2020-08" db="EMBL/GenBank/DDBJ databases">
        <authorList>
            <person name="Xu S."/>
            <person name="Li A."/>
        </authorList>
    </citation>
    <scope>NUCLEOTIDE SEQUENCE [LARGE SCALE GENOMIC DNA]</scope>
    <source>
        <strain evidence="2 3">119BY6-57</strain>
    </source>
</reference>
<sequence length="420" mass="44292">MAAATDPTTSAALITNDAVVMGLLAITLGLIFWTSSRPDGFWKKFYTYVPALLLCYLVPAIFNSMGLIDGNASGLYPVARDYLLPSALVLLCIAIDLGAILRLGPKAVIMFLTGTIGVMLGAIVSFAVMGLVHPETVAGDTWRGMTTVAGSWIGGGANQAAMKEVFEVDSDLFGQFIAVDVLVANVWMAILLFLAARSEAFDRWTRADTSAIEDMKRRIEAYQAEHSRIPSLADLMIILAVGLGATGLAHFLADPLVAWIGTLPAEWRLADYSLTSGFFWMVVFATTIGLALSFTRARTLEGAGASKVGSAMLYVLVATIGMHMDIGALLDKPGLFALGLIWIGVHAGLLLLVAKLIRAPLFFMAVGSQANVGGAASAPVVASAFHPALAPVGVLLAVLGYALGTYCAYLTGQMLRIVAT</sequence>
<dbReference type="PANTHER" id="PTHR34289:SF8">
    <property type="entry name" value="DUF819 DOMAIN-CONTAINING PROTEIN"/>
    <property type="match status" value="1"/>
</dbReference>
<evidence type="ECO:0000313" key="3">
    <source>
        <dbReference type="Proteomes" id="UP000523196"/>
    </source>
</evidence>
<dbReference type="EMBL" id="JACHTF010000006">
    <property type="protein sequence ID" value="MBB1060310.1"/>
    <property type="molecule type" value="Genomic_DNA"/>
</dbReference>
<keyword evidence="1" id="KW-0812">Transmembrane</keyword>
<feature type="transmembrane region" description="Helical" evidence="1">
    <location>
        <begin position="388"/>
        <end position="409"/>
    </location>
</feature>
<accession>A0A7W3TL37</accession>
<feature type="transmembrane region" description="Helical" evidence="1">
    <location>
        <begin position="272"/>
        <end position="292"/>
    </location>
</feature>
<dbReference type="AlphaFoldDB" id="A0A7W3TL37"/>
<feature type="transmembrane region" description="Helical" evidence="1">
    <location>
        <begin position="45"/>
        <end position="62"/>
    </location>
</feature>
<feature type="transmembrane region" description="Helical" evidence="1">
    <location>
        <begin position="108"/>
        <end position="132"/>
    </location>
</feature>